<organism evidence="1 2">
    <name type="scientific">Celeribacter indicus</name>
    <dbReference type="NCBI Taxonomy" id="1208324"/>
    <lineage>
        <taxon>Bacteria</taxon>
        <taxon>Pseudomonadati</taxon>
        <taxon>Pseudomonadota</taxon>
        <taxon>Alphaproteobacteria</taxon>
        <taxon>Rhodobacterales</taxon>
        <taxon>Roseobacteraceae</taxon>
        <taxon>Celeribacter</taxon>
    </lineage>
</organism>
<dbReference type="PANTHER" id="PTHR39341:SF1">
    <property type="entry name" value="DUF1858 DOMAIN-CONTAINING PROTEIN"/>
    <property type="match status" value="1"/>
</dbReference>
<dbReference type="EMBL" id="CP004393">
    <property type="protein sequence ID" value="AJE45633.1"/>
    <property type="molecule type" value="Genomic_DNA"/>
</dbReference>
<gene>
    <name evidence="1" type="ORF">P73_0918</name>
</gene>
<dbReference type="STRING" id="1208324.P73_0918"/>
<reference evidence="1 2" key="1">
    <citation type="journal article" date="2014" name="Int. J. Syst. Evol. Microbiol.">
        <title>Celeribacter indicus sp. nov., a polycyclic aromatic hydrocarbon-degrading bacterium from deep-sea sediment and reclassification of Huaishuia halophila as Celeribacter halophilus comb. nov.</title>
        <authorList>
            <person name="Lai Q."/>
            <person name="Cao J."/>
            <person name="Yuan J."/>
            <person name="Li F."/>
            <person name="Shao Z."/>
        </authorList>
    </citation>
    <scope>NUCLEOTIDE SEQUENCE [LARGE SCALE GENOMIC DNA]</scope>
    <source>
        <strain evidence="1">P73</strain>
    </source>
</reference>
<evidence type="ECO:0000313" key="1">
    <source>
        <dbReference type="EMBL" id="AJE45633.1"/>
    </source>
</evidence>
<dbReference type="NCBIfam" id="TIGR03980">
    <property type="entry name" value="prismane_assoc"/>
    <property type="match status" value="1"/>
</dbReference>
<dbReference type="RefSeq" id="WP_043868675.1">
    <property type="nucleotide sequence ID" value="NZ_CP004393.1"/>
</dbReference>
<protein>
    <recommendedName>
        <fullName evidence="3">DUF1858 domain-containing protein</fullName>
    </recommendedName>
</protein>
<name>A0A0B5DQ10_9RHOB</name>
<dbReference type="Gene3D" id="1.10.3910.10">
    <property type="entry name" value="SP0561-like"/>
    <property type="match status" value="1"/>
</dbReference>
<dbReference type="HOGENOM" id="CLU_180540_3_1_5"/>
<dbReference type="Proteomes" id="UP000031521">
    <property type="component" value="Chromosome"/>
</dbReference>
<dbReference type="AlphaFoldDB" id="A0A0B5DQ10"/>
<evidence type="ECO:0000313" key="2">
    <source>
        <dbReference type="Proteomes" id="UP000031521"/>
    </source>
</evidence>
<dbReference type="KEGG" id="cid:P73_0918"/>
<dbReference type="OrthoDB" id="5397989at2"/>
<dbReference type="InterPro" id="IPR023883">
    <property type="entry name" value="CHP03980_redox-disulphide"/>
</dbReference>
<accession>A0A0B5DQ10</accession>
<keyword evidence="2" id="KW-1185">Reference proteome</keyword>
<sequence>MPHDALTAPDLTLAELMARHPATVEVFLRHRMLCVGCLVSPFHTIDDACAEYRLGRETFTAALAAAITAARAPARRARDGADP</sequence>
<dbReference type="PANTHER" id="PTHR39341">
    <property type="entry name" value="BSL7085 PROTEIN"/>
    <property type="match status" value="1"/>
</dbReference>
<evidence type="ECO:0008006" key="3">
    <source>
        <dbReference type="Google" id="ProtNLM"/>
    </source>
</evidence>
<dbReference type="InterPro" id="IPR038062">
    <property type="entry name" value="ScdA-like_N_sf"/>
</dbReference>
<dbReference type="SUPFAM" id="SSF140683">
    <property type="entry name" value="SP0561-like"/>
    <property type="match status" value="1"/>
</dbReference>
<proteinExistence type="predicted"/>